<keyword evidence="1" id="KW-1133">Transmembrane helix</keyword>
<keyword evidence="1" id="KW-0812">Transmembrane</keyword>
<keyword evidence="1" id="KW-0472">Membrane</keyword>
<feature type="domain" description="Mce/MlaD" evidence="2">
    <location>
        <begin position="38"/>
        <end position="114"/>
    </location>
</feature>
<dbReference type="Proteomes" id="UP000254834">
    <property type="component" value="Chromosome"/>
</dbReference>
<protein>
    <recommendedName>
        <fullName evidence="2">Mce/MlaD domain-containing protein</fullName>
    </recommendedName>
</protein>
<evidence type="ECO:0000259" key="2">
    <source>
        <dbReference type="Pfam" id="PF02470"/>
    </source>
</evidence>
<gene>
    <name evidence="3" type="ORF">C0J27_03070</name>
</gene>
<dbReference type="InterPro" id="IPR003399">
    <property type="entry name" value="Mce/MlaD"/>
</dbReference>
<dbReference type="AlphaFoldDB" id="A0A345ZBP5"/>
<dbReference type="PANTHER" id="PTHR33371">
    <property type="entry name" value="INTERMEMBRANE PHOSPHOLIPID TRANSPORT SYSTEM BINDING PROTEIN MLAD-RELATED"/>
    <property type="match status" value="1"/>
</dbReference>
<keyword evidence="4" id="KW-1185">Reference proteome</keyword>
<dbReference type="InterPro" id="IPR052336">
    <property type="entry name" value="MlaD_Phospholipid_Transporter"/>
</dbReference>
<dbReference type="SUPFAM" id="SSF58100">
    <property type="entry name" value="Bacterial hemolysins"/>
    <property type="match status" value="1"/>
</dbReference>
<feature type="transmembrane region" description="Helical" evidence="1">
    <location>
        <begin position="9"/>
        <end position="30"/>
    </location>
</feature>
<evidence type="ECO:0000313" key="3">
    <source>
        <dbReference type="EMBL" id="AXK60712.1"/>
    </source>
</evidence>
<dbReference type="OrthoDB" id="9788420at2"/>
<dbReference type="PANTHER" id="PTHR33371:SF4">
    <property type="entry name" value="INTERMEMBRANE PHOSPHOLIPID TRANSPORT SYSTEM BINDING PROTEIN MLAD"/>
    <property type="match status" value="1"/>
</dbReference>
<dbReference type="EMBL" id="CP025544">
    <property type="protein sequence ID" value="AXK60712.1"/>
    <property type="molecule type" value="Genomic_DNA"/>
</dbReference>
<reference evidence="3 4" key="1">
    <citation type="submission" date="2017-12" db="EMBL/GenBank/DDBJ databases">
        <title>Chromulinavorax destructans is a abundant pathogen of dominant heterotrophic picoflagllates.</title>
        <authorList>
            <person name="Deeg C.M."/>
            <person name="Zimmer M."/>
            <person name="Suttle C.A."/>
        </authorList>
    </citation>
    <scope>NUCLEOTIDE SEQUENCE [LARGE SCALE GENOMIC DNA]</scope>
    <source>
        <strain evidence="3 4">SeV1</strain>
    </source>
</reference>
<sequence>MQINTETKVGIFVVVALAVFMFMILGIGAFRFNSSGYVAYNISFDDVAGLSRKAEVKMAGVKVGWIESLVLTEPYHKARATIMVNEKYRLYDNAYAIVRQDGLIGTKYLEVIPGDPLLPCLVPGSSLAKSGRESVSMDELLFKFSNIATHVEQITDSLKDSFNSAERGDQLRMMLENMSMAAEKFNSLANSLNIVATNNEDNMQSMIADFQDFARTLRQDMPSLTEHINRLSTRVESDFSRIADHLGSSASSFESAAQEATDGFASMSSVIEKIDEGRGLLGKLVNEDEMYRDIKDAVTGMKNYLSKFQTLGIIFDCHSESMHRPVDNYAYADSKGYFNIRIHTSDSFFYLAQIVASEKGFLSRHFVYESYFDEKGRILDYAELPEIGTTDDAARNKFAFAPEKLIRERNPMAFGFQFGKIYRDIAVRFGLFEGAFGVGADYYIPFSNEKIAWTTTLEAFDFKGLQRYDMCDRRPHLKWMNRIFFLNNLYFVFGADDFVSQTNANAFWGLGIRFGDDDMKYLLSKFGLYVNV</sequence>
<accession>A0A345ZBP5</accession>
<evidence type="ECO:0000313" key="4">
    <source>
        <dbReference type="Proteomes" id="UP000254834"/>
    </source>
</evidence>
<dbReference type="KEGG" id="cdes:C0J27_03070"/>
<proteinExistence type="predicted"/>
<organism evidence="3 4">
    <name type="scientific">Candidatus Chromulinivorax destructor</name>
    <dbReference type="NCBI Taxonomy" id="2066483"/>
    <lineage>
        <taxon>Bacteria</taxon>
        <taxon>Candidatus Babelota</taxon>
        <taxon>Candidatus Babeliae</taxon>
        <taxon>Candidatus Babeliales</taxon>
        <taxon>Candidatus Chromulinivoraceae</taxon>
        <taxon>Candidatus Chromulinivorax</taxon>
    </lineage>
</organism>
<name>A0A345ZBP5_9BACT</name>
<dbReference type="Pfam" id="PF02470">
    <property type="entry name" value="MlaD"/>
    <property type="match status" value="1"/>
</dbReference>
<dbReference type="RefSeq" id="WP_115585727.1">
    <property type="nucleotide sequence ID" value="NZ_CP025544.1"/>
</dbReference>
<evidence type="ECO:0000256" key="1">
    <source>
        <dbReference type="SAM" id="Phobius"/>
    </source>
</evidence>